<feature type="domain" description="AIG1-type G" evidence="5">
    <location>
        <begin position="1"/>
        <end position="214"/>
    </location>
</feature>
<dbReference type="PANTHER" id="PTHR10903:SF184">
    <property type="entry name" value="GTP-BINDING PROTEIN A"/>
    <property type="match status" value="1"/>
</dbReference>
<evidence type="ECO:0000256" key="3">
    <source>
        <dbReference type="ARBA" id="ARBA00023134"/>
    </source>
</evidence>
<keyword evidence="4" id="KW-0472">Membrane</keyword>
<dbReference type="AlphaFoldDB" id="A0A0B7BGR8"/>
<evidence type="ECO:0000259" key="5">
    <source>
        <dbReference type="PROSITE" id="PS51720"/>
    </source>
</evidence>
<comment type="similarity">
    <text evidence="1">Belongs to the TRAFAC class TrmE-Era-EngA-EngB-Septin-like GTPase superfamily. AIG1/Toc34/Toc159-like paraseptin GTPase family. IAN subfamily.</text>
</comment>
<dbReference type="GO" id="GO:0005525">
    <property type="term" value="F:GTP binding"/>
    <property type="evidence" value="ECO:0007669"/>
    <property type="project" value="UniProtKB-KW"/>
</dbReference>
<feature type="transmembrane region" description="Helical" evidence="4">
    <location>
        <begin position="352"/>
        <end position="370"/>
    </location>
</feature>
<protein>
    <recommendedName>
        <fullName evidence="5">AIG1-type G domain-containing protein</fullName>
    </recommendedName>
</protein>
<dbReference type="EMBL" id="HACG01044621">
    <property type="protein sequence ID" value="CEK91486.1"/>
    <property type="molecule type" value="Transcribed_RNA"/>
</dbReference>
<dbReference type="InterPro" id="IPR006703">
    <property type="entry name" value="G_AIG1"/>
</dbReference>
<gene>
    <name evidence="6" type="primary">ORF183217</name>
</gene>
<reference evidence="6" key="1">
    <citation type="submission" date="2014-12" db="EMBL/GenBank/DDBJ databases">
        <title>Insight into the proteome of Arion vulgaris.</title>
        <authorList>
            <person name="Aradska J."/>
            <person name="Bulat T."/>
            <person name="Smidak R."/>
            <person name="Sarate P."/>
            <person name="Gangsoo J."/>
            <person name="Sialana F."/>
            <person name="Bilban M."/>
            <person name="Lubec G."/>
        </authorList>
    </citation>
    <scope>NUCLEOTIDE SEQUENCE</scope>
    <source>
        <tissue evidence="6">Skin</tissue>
    </source>
</reference>
<dbReference type="SUPFAM" id="SSF52540">
    <property type="entry name" value="P-loop containing nucleoside triphosphate hydrolases"/>
    <property type="match status" value="1"/>
</dbReference>
<dbReference type="PANTHER" id="PTHR10903">
    <property type="entry name" value="GTPASE, IMAP FAMILY MEMBER-RELATED"/>
    <property type="match status" value="1"/>
</dbReference>
<dbReference type="Gene3D" id="3.40.50.300">
    <property type="entry name" value="P-loop containing nucleotide triphosphate hydrolases"/>
    <property type="match status" value="1"/>
</dbReference>
<dbReference type="PROSITE" id="PS51720">
    <property type="entry name" value="G_AIG1"/>
    <property type="match status" value="1"/>
</dbReference>
<keyword evidence="2" id="KW-0547">Nucleotide-binding</keyword>
<sequence length="385" mass="43419">MSTVNLLLVGRTGNGKSSSGNSILGKKEFIPQSVSSSVIYQIKKGVVAADDKIITVVDGPGIGDSSTDLTDDGQSMIELTKTALSMTSNMFHALLCVFKYGVRFTKQEQDTVAMIKSIFGSDVIKNYGIIILSHGDSFHLDMDDEKTSFESWCDEQKGDIQALYNECEKRFVLFDNRSKDPSVQNNQCKKLMSMVTVIAVNREPYSEEDFKAAEGSQWKLLLISRLPELESQTENLINNVTKKLEQIGQESNTDHARNIRELEILSGHLQNHVDNLKKEDQCTGSIDDLLTRISITKTRITTLINYQSLKLISTELTQKRSDSEVSTFNKKPYFLQRILESIKSDPWSYRSLSIYVLCLSLFGVTTYCGIYRRKLIKMLLTHKSN</sequence>
<dbReference type="InterPro" id="IPR027417">
    <property type="entry name" value="P-loop_NTPase"/>
</dbReference>
<evidence type="ECO:0000256" key="2">
    <source>
        <dbReference type="ARBA" id="ARBA00022741"/>
    </source>
</evidence>
<dbReference type="InterPro" id="IPR045058">
    <property type="entry name" value="GIMA/IAN/Toc"/>
</dbReference>
<accession>A0A0B7BGR8</accession>
<evidence type="ECO:0000256" key="1">
    <source>
        <dbReference type="ARBA" id="ARBA00008535"/>
    </source>
</evidence>
<keyword evidence="4" id="KW-0812">Transmembrane</keyword>
<organism evidence="6">
    <name type="scientific">Arion vulgaris</name>
    <dbReference type="NCBI Taxonomy" id="1028688"/>
    <lineage>
        <taxon>Eukaryota</taxon>
        <taxon>Metazoa</taxon>
        <taxon>Spiralia</taxon>
        <taxon>Lophotrochozoa</taxon>
        <taxon>Mollusca</taxon>
        <taxon>Gastropoda</taxon>
        <taxon>Heterobranchia</taxon>
        <taxon>Euthyneura</taxon>
        <taxon>Panpulmonata</taxon>
        <taxon>Eupulmonata</taxon>
        <taxon>Stylommatophora</taxon>
        <taxon>Helicina</taxon>
        <taxon>Arionoidea</taxon>
        <taxon>Arionidae</taxon>
        <taxon>Arion</taxon>
    </lineage>
</organism>
<keyword evidence="3" id="KW-0342">GTP-binding</keyword>
<evidence type="ECO:0000313" key="6">
    <source>
        <dbReference type="EMBL" id="CEK91486.1"/>
    </source>
</evidence>
<name>A0A0B7BGR8_9EUPU</name>
<proteinExistence type="inferred from homology"/>
<evidence type="ECO:0000256" key="4">
    <source>
        <dbReference type="SAM" id="Phobius"/>
    </source>
</evidence>
<dbReference type="Pfam" id="PF04548">
    <property type="entry name" value="AIG1"/>
    <property type="match status" value="1"/>
</dbReference>
<keyword evidence="4" id="KW-1133">Transmembrane helix</keyword>